<keyword evidence="8" id="KW-1185">Reference proteome</keyword>
<dbReference type="RefSeq" id="WP_208831584.1">
    <property type="nucleotide sequence ID" value="NZ_CP072110.1"/>
</dbReference>
<dbReference type="PRINTS" id="PR00344">
    <property type="entry name" value="BCTRLSENSOR"/>
</dbReference>
<dbReference type="KEGG" id="psym:J1N51_12470"/>
<dbReference type="InterPro" id="IPR036097">
    <property type="entry name" value="HisK_dim/P_sf"/>
</dbReference>
<dbReference type="PANTHER" id="PTHR43065:SF47">
    <property type="match status" value="1"/>
</dbReference>
<dbReference type="PANTHER" id="PTHR43065">
    <property type="entry name" value="SENSOR HISTIDINE KINASE"/>
    <property type="match status" value="1"/>
</dbReference>
<dbReference type="AlphaFoldDB" id="A0A975DAU4"/>
<evidence type="ECO:0000256" key="1">
    <source>
        <dbReference type="ARBA" id="ARBA00000085"/>
    </source>
</evidence>
<reference evidence="7" key="1">
    <citation type="submission" date="2021-03" db="EMBL/GenBank/DDBJ databases">
        <title>Description of Psychrosphaera ytuae sp. nov. isolated from deep sea sediment of South China Sea.</title>
        <authorList>
            <person name="Zhang J."/>
            <person name="Xu X.-D."/>
        </authorList>
    </citation>
    <scope>NUCLEOTIDE SEQUENCE</scope>
    <source>
        <strain evidence="7">MTZ26</strain>
    </source>
</reference>
<feature type="transmembrane region" description="Helical" evidence="5">
    <location>
        <begin position="12"/>
        <end position="36"/>
    </location>
</feature>
<dbReference type="InterPro" id="IPR003661">
    <property type="entry name" value="HisK_dim/P_dom"/>
</dbReference>
<feature type="transmembrane region" description="Helical" evidence="5">
    <location>
        <begin position="171"/>
        <end position="190"/>
    </location>
</feature>
<gene>
    <name evidence="7" type="ORF">J1N51_12470</name>
</gene>
<dbReference type="Gene3D" id="1.10.287.130">
    <property type="match status" value="1"/>
</dbReference>
<dbReference type="SUPFAM" id="SSF55874">
    <property type="entry name" value="ATPase domain of HSP90 chaperone/DNA topoisomerase II/histidine kinase"/>
    <property type="match status" value="1"/>
</dbReference>
<protein>
    <recommendedName>
        <fullName evidence="2">histidine kinase</fullName>
        <ecNumber evidence="2">2.7.13.3</ecNumber>
    </recommendedName>
</protein>
<dbReference type="CDD" id="cd00082">
    <property type="entry name" value="HisKA"/>
    <property type="match status" value="1"/>
</dbReference>
<organism evidence="7 8">
    <name type="scientific">Psychrosphaera ytuae</name>
    <dbReference type="NCBI Taxonomy" id="2820710"/>
    <lineage>
        <taxon>Bacteria</taxon>
        <taxon>Pseudomonadati</taxon>
        <taxon>Pseudomonadota</taxon>
        <taxon>Gammaproteobacteria</taxon>
        <taxon>Alteromonadales</taxon>
        <taxon>Pseudoalteromonadaceae</taxon>
        <taxon>Psychrosphaera</taxon>
    </lineage>
</organism>
<evidence type="ECO:0000259" key="6">
    <source>
        <dbReference type="PROSITE" id="PS50109"/>
    </source>
</evidence>
<dbReference type="Pfam" id="PF02518">
    <property type="entry name" value="HATPase_c"/>
    <property type="match status" value="1"/>
</dbReference>
<dbReference type="InterPro" id="IPR003594">
    <property type="entry name" value="HATPase_dom"/>
</dbReference>
<evidence type="ECO:0000256" key="4">
    <source>
        <dbReference type="SAM" id="Coils"/>
    </source>
</evidence>
<name>A0A975DAU4_9GAMM</name>
<evidence type="ECO:0000256" key="2">
    <source>
        <dbReference type="ARBA" id="ARBA00012438"/>
    </source>
</evidence>
<sequence length="543" mass="61417">MSRRHKSISLSTSITSAIVFVGLLTLLLSVALTSYANKHELKKESARFIVAIGDILSFNSVTPIIFEQRKGLNNFLATIENINDVSTIHIYKKSELTNNLEFFTSYDREPDKPISPQIDRLSQLKRPLFTNDYVEYALPVIEESTNQEIGYVYLRLSLQHLKENQAEWFKFYGMAAFVIALIAIALAQILKSRILSPVHRFVKDIEYATSRKRFEYQLESTSFNELQVISEAVNKLLLKIHRQLERSKEAETEITELNQNLEEKVIKRTKALRDSNQELLDALEQVHQYQSQVIQSEKMASLGQMVAGVAHEVNTPIGLGVTASTMLSDRIDTVLQQLEEQTLTATQLGKFLNESKENTQIIYRNLTRAADLISSFKQVAVDQTAGQVREINIYQYLNEIITSMQPTLKKYRHHIEIDCAPTYTIKTRPGPINQIIMNLVMNSLIHGFKSLEEGTITIKASVSGGRCYIQYRDNGAGIEEKVKQKIFDPFVTTNRGDGGSGLGMHLVYNLVTQALKGKISVHSEIGEGAQFNIDFPALLEDYS</sequence>
<keyword evidence="3" id="KW-0597">Phosphoprotein</keyword>
<evidence type="ECO:0000256" key="3">
    <source>
        <dbReference type="ARBA" id="ARBA00022553"/>
    </source>
</evidence>
<keyword evidence="5" id="KW-0472">Membrane</keyword>
<dbReference type="EC" id="2.7.13.3" evidence="2"/>
<keyword evidence="5" id="KW-0812">Transmembrane</keyword>
<dbReference type="InterPro" id="IPR005467">
    <property type="entry name" value="His_kinase_dom"/>
</dbReference>
<dbReference type="SUPFAM" id="SSF47384">
    <property type="entry name" value="Homodimeric domain of signal transducing histidine kinase"/>
    <property type="match status" value="1"/>
</dbReference>
<evidence type="ECO:0000313" key="7">
    <source>
        <dbReference type="EMBL" id="QTH63528.1"/>
    </source>
</evidence>
<feature type="domain" description="Histidine kinase" evidence="6">
    <location>
        <begin position="308"/>
        <end position="539"/>
    </location>
</feature>
<accession>A0A975DAU4</accession>
<feature type="coiled-coil region" evidence="4">
    <location>
        <begin position="233"/>
        <end position="292"/>
    </location>
</feature>
<dbReference type="InterPro" id="IPR004358">
    <property type="entry name" value="Sig_transdc_His_kin-like_C"/>
</dbReference>
<dbReference type="PROSITE" id="PS50109">
    <property type="entry name" value="HIS_KIN"/>
    <property type="match status" value="1"/>
</dbReference>
<proteinExistence type="predicted"/>
<evidence type="ECO:0000313" key="8">
    <source>
        <dbReference type="Proteomes" id="UP000682739"/>
    </source>
</evidence>
<dbReference type="SMART" id="SM00387">
    <property type="entry name" value="HATPase_c"/>
    <property type="match status" value="1"/>
</dbReference>
<dbReference type="Gene3D" id="3.30.565.10">
    <property type="entry name" value="Histidine kinase-like ATPase, C-terminal domain"/>
    <property type="match status" value="1"/>
</dbReference>
<dbReference type="Proteomes" id="UP000682739">
    <property type="component" value="Chromosome"/>
</dbReference>
<keyword evidence="7" id="KW-0418">Kinase</keyword>
<comment type="catalytic activity">
    <reaction evidence="1">
        <text>ATP + protein L-histidine = ADP + protein N-phospho-L-histidine.</text>
        <dbReference type="EC" id="2.7.13.3"/>
    </reaction>
</comment>
<evidence type="ECO:0000256" key="5">
    <source>
        <dbReference type="SAM" id="Phobius"/>
    </source>
</evidence>
<dbReference type="GO" id="GO:0000155">
    <property type="term" value="F:phosphorelay sensor kinase activity"/>
    <property type="evidence" value="ECO:0007669"/>
    <property type="project" value="InterPro"/>
</dbReference>
<dbReference type="InterPro" id="IPR036890">
    <property type="entry name" value="HATPase_C_sf"/>
</dbReference>
<dbReference type="EMBL" id="CP072110">
    <property type="protein sequence ID" value="QTH63528.1"/>
    <property type="molecule type" value="Genomic_DNA"/>
</dbReference>
<keyword evidence="7" id="KW-0808">Transferase</keyword>
<keyword evidence="4" id="KW-0175">Coiled coil</keyword>
<dbReference type="Gene3D" id="6.10.340.10">
    <property type="match status" value="1"/>
</dbReference>
<keyword evidence="5" id="KW-1133">Transmembrane helix</keyword>